<dbReference type="Proteomes" id="UP000028545">
    <property type="component" value="Unassembled WGS sequence"/>
</dbReference>
<dbReference type="GO" id="GO:0016491">
    <property type="term" value="F:oxidoreductase activity"/>
    <property type="evidence" value="ECO:0007669"/>
    <property type="project" value="TreeGrafter"/>
</dbReference>
<evidence type="ECO:0000313" key="3">
    <source>
        <dbReference type="Proteomes" id="UP000028545"/>
    </source>
</evidence>
<dbReference type="VEuPathDB" id="FungiDB:SAPIO_CDS1912"/>
<dbReference type="GO" id="GO:0000166">
    <property type="term" value="F:nucleotide binding"/>
    <property type="evidence" value="ECO:0007669"/>
    <property type="project" value="InterPro"/>
</dbReference>
<feature type="domain" description="Gfo/Idh/MocA-like oxidoreductase N-terminal" evidence="1">
    <location>
        <begin position="18"/>
        <end position="140"/>
    </location>
</feature>
<dbReference type="GO" id="GO:0005737">
    <property type="term" value="C:cytoplasm"/>
    <property type="evidence" value="ECO:0007669"/>
    <property type="project" value="TreeGrafter"/>
</dbReference>
<dbReference type="PANTHER" id="PTHR42840">
    <property type="entry name" value="NAD(P)-BINDING ROSSMANN-FOLD SUPERFAMILY PROTEIN-RELATED"/>
    <property type="match status" value="1"/>
</dbReference>
<dbReference type="SUPFAM" id="SSF55347">
    <property type="entry name" value="Glyceraldehyde-3-phosphate dehydrogenase-like, C-terminal domain"/>
    <property type="match status" value="1"/>
</dbReference>
<dbReference type="GeneID" id="27720984"/>
<dbReference type="Gene3D" id="3.40.50.720">
    <property type="entry name" value="NAD(P)-binding Rossmann-like Domain"/>
    <property type="match status" value="1"/>
</dbReference>
<evidence type="ECO:0000313" key="2">
    <source>
        <dbReference type="EMBL" id="KEZ45575.1"/>
    </source>
</evidence>
<dbReference type="EMBL" id="JOWA01000077">
    <property type="protein sequence ID" value="KEZ45575.1"/>
    <property type="molecule type" value="Genomic_DNA"/>
</dbReference>
<dbReference type="GO" id="GO:0006740">
    <property type="term" value="P:NADPH regeneration"/>
    <property type="evidence" value="ECO:0007669"/>
    <property type="project" value="TreeGrafter"/>
</dbReference>
<comment type="caution">
    <text evidence="2">The sequence shown here is derived from an EMBL/GenBank/DDBJ whole genome shotgun (WGS) entry which is preliminary data.</text>
</comment>
<dbReference type="PANTHER" id="PTHR42840:SF7">
    <property type="entry name" value="BINDING ROSSMANN FOLD OXIDOREDUCTASE, PUTATIVE (AFU_ORTHOLOGUE AFUA_4G10190)-RELATED"/>
    <property type="match status" value="1"/>
</dbReference>
<sequence>MPRIPSNGVSASSKPRILRVGIIGCGEVAQVIHIPTLNFLSHCYRITFLCDISLQALEHCAKKIPGAAPSTTTDPEELCSSPDVDVVLVCNANAYHVEHGLLALKHDRHCFIEKPLALNFRDVDRIIEAEKASEGNVFVGTMRRYAAAFLDALEEVGGFEKILYARIRDIVGPNANSVSQSATYPVRFSDFTDEDIRELLRRDTDIEEQALGTEFGVPVTPKSRWMLRLLGGLGTHDLSAMREIVGMPQSVAGAVLTFPGIFSVLFQYGGFPVAYESGLHSVPEFDAHIEVYSQDKIIRVNYDTPYIKGLPITMTVRERVGEAVWQERTIRKTYEDAYTLQFLELYSCIINNRTPKTSATDARKDIELFQMILRAGAETYKAEAVASNGEVSGVH</sequence>
<dbReference type="OrthoDB" id="64915at2759"/>
<protein>
    <recommendedName>
        <fullName evidence="1">Gfo/Idh/MocA-like oxidoreductase N-terminal domain-containing protein</fullName>
    </recommendedName>
</protein>
<keyword evidence="3" id="KW-1185">Reference proteome</keyword>
<dbReference type="InterPro" id="IPR036291">
    <property type="entry name" value="NAD(P)-bd_dom_sf"/>
</dbReference>
<reference evidence="2 3" key="1">
    <citation type="journal article" date="2014" name="Genome Announc.">
        <title>Draft genome sequence of the pathogenic fungus Scedosporium apiospermum.</title>
        <authorList>
            <person name="Vandeputte P."/>
            <person name="Ghamrawi S."/>
            <person name="Rechenmann M."/>
            <person name="Iltis A."/>
            <person name="Giraud S."/>
            <person name="Fleury M."/>
            <person name="Thornton C."/>
            <person name="Delhaes L."/>
            <person name="Meyer W."/>
            <person name="Papon N."/>
            <person name="Bouchara J.P."/>
        </authorList>
    </citation>
    <scope>NUCLEOTIDE SEQUENCE [LARGE SCALE GENOMIC DNA]</scope>
    <source>
        <strain evidence="2 3">IHEM 14462</strain>
    </source>
</reference>
<dbReference type="SUPFAM" id="SSF51735">
    <property type="entry name" value="NAD(P)-binding Rossmann-fold domains"/>
    <property type="match status" value="1"/>
</dbReference>
<dbReference type="OMA" id="EITQVAH"/>
<name>A0A084GE13_PSEDA</name>
<dbReference type="RefSeq" id="XP_016645374.1">
    <property type="nucleotide sequence ID" value="XM_016785077.1"/>
</dbReference>
<accession>A0A084GE13</accession>
<gene>
    <name evidence="2" type="ORF">SAPIO_CDS1912</name>
</gene>
<dbReference type="AlphaFoldDB" id="A0A084GE13"/>
<dbReference type="KEGG" id="sapo:SAPIO_CDS1912"/>
<organism evidence="2 3">
    <name type="scientific">Pseudallescheria apiosperma</name>
    <name type="common">Scedosporium apiospermum</name>
    <dbReference type="NCBI Taxonomy" id="563466"/>
    <lineage>
        <taxon>Eukaryota</taxon>
        <taxon>Fungi</taxon>
        <taxon>Dikarya</taxon>
        <taxon>Ascomycota</taxon>
        <taxon>Pezizomycotina</taxon>
        <taxon>Sordariomycetes</taxon>
        <taxon>Hypocreomycetidae</taxon>
        <taxon>Microascales</taxon>
        <taxon>Microascaceae</taxon>
        <taxon>Scedosporium</taxon>
    </lineage>
</organism>
<proteinExistence type="predicted"/>
<evidence type="ECO:0000259" key="1">
    <source>
        <dbReference type="Pfam" id="PF01408"/>
    </source>
</evidence>
<dbReference type="InterPro" id="IPR000683">
    <property type="entry name" value="Gfo/Idh/MocA-like_OxRdtase_N"/>
</dbReference>
<dbReference type="HOGENOM" id="CLU_028866_0_0_1"/>
<dbReference type="Gene3D" id="3.30.360.10">
    <property type="entry name" value="Dihydrodipicolinate Reductase, domain 2"/>
    <property type="match status" value="1"/>
</dbReference>
<dbReference type="Pfam" id="PF01408">
    <property type="entry name" value="GFO_IDH_MocA"/>
    <property type="match status" value="1"/>
</dbReference>